<dbReference type="EMBL" id="KV417491">
    <property type="protein sequence ID" value="KZP31010.1"/>
    <property type="molecule type" value="Genomic_DNA"/>
</dbReference>
<feature type="region of interest" description="Disordered" evidence="1">
    <location>
        <begin position="1"/>
        <end position="35"/>
    </location>
</feature>
<keyword evidence="2" id="KW-0812">Transmembrane</keyword>
<keyword evidence="4" id="KW-1185">Reference proteome</keyword>
<feature type="transmembrane region" description="Helical" evidence="2">
    <location>
        <begin position="51"/>
        <end position="74"/>
    </location>
</feature>
<keyword evidence="2" id="KW-1133">Transmembrane helix</keyword>
<accession>A0A166TUV3</accession>
<reference evidence="3 4" key="1">
    <citation type="journal article" date="2016" name="Mol. Biol. Evol.">
        <title>Comparative Genomics of Early-Diverging Mushroom-Forming Fungi Provides Insights into the Origins of Lignocellulose Decay Capabilities.</title>
        <authorList>
            <person name="Nagy L.G."/>
            <person name="Riley R."/>
            <person name="Tritt A."/>
            <person name="Adam C."/>
            <person name="Daum C."/>
            <person name="Floudas D."/>
            <person name="Sun H."/>
            <person name="Yadav J.S."/>
            <person name="Pangilinan J."/>
            <person name="Larsson K.H."/>
            <person name="Matsuura K."/>
            <person name="Barry K."/>
            <person name="Labutti K."/>
            <person name="Kuo R."/>
            <person name="Ohm R.A."/>
            <person name="Bhattacharya S.S."/>
            <person name="Shirouzu T."/>
            <person name="Yoshinaga Y."/>
            <person name="Martin F.M."/>
            <person name="Grigoriev I.V."/>
            <person name="Hibbett D.S."/>
        </authorList>
    </citation>
    <scope>NUCLEOTIDE SEQUENCE [LARGE SCALE GENOMIC DNA]</scope>
    <source>
        <strain evidence="3 4">CBS 109695</strain>
    </source>
</reference>
<dbReference type="Proteomes" id="UP000076532">
    <property type="component" value="Unassembled WGS sequence"/>
</dbReference>
<evidence type="ECO:0000256" key="2">
    <source>
        <dbReference type="SAM" id="Phobius"/>
    </source>
</evidence>
<proteinExistence type="predicted"/>
<evidence type="ECO:0000313" key="3">
    <source>
        <dbReference type="EMBL" id="KZP31010.1"/>
    </source>
</evidence>
<protein>
    <submittedName>
        <fullName evidence="3">Uncharacterized protein</fullName>
    </submittedName>
</protein>
<feature type="transmembrane region" description="Helical" evidence="2">
    <location>
        <begin position="141"/>
        <end position="167"/>
    </location>
</feature>
<dbReference type="InterPro" id="IPR022057">
    <property type="entry name" value="Chs7"/>
</dbReference>
<keyword evidence="2" id="KW-0472">Membrane</keyword>
<dbReference type="AlphaFoldDB" id="A0A166TUV3"/>
<dbReference type="OrthoDB" id="5582162at2759"/>
<name>A0A166TUV3_9AGAM</name>
<evidence type="ECO:0000313" key="4">
    <source>
        <dbReference type="Proteomes" id="UP000076532"/>
    </source>
</evidence>
<gene>
    <name evidence="3" type="ORF">FIBSPDRAFT_1037893</name>
</gene>
<organism evidence="3 4">
    <name type="scientific">Athelia psychrophila</name>
    <dbReference type="NCBI Taxonomy" id="1759441"/>
    <lineage>
        <taxon>Eukaryota</taxon>
        <taxon>Fungi</taxon>
        <taxon>Dikarya</taxon>
        <taxon>Basidiomycota</taxon>
        <taxon>Agaricomycotina</taxon>
        <taxon>Agaricomycetes</taxon>
        <taxon>Agaricomycetidae</taxon>
        <taxon>Atheliales</taxon>
        <taxon>Atheliaceae</taxon>
        <taxon>Athelia</taxon>
    </lineage>
</organism>
<sequence>MRTSQTIANTRALHTDPQKPTDPPNRRIPSTSAPVDAKPECGTLLVGPEHFLANITNIMACALSMAFCAGLVVAGRRDAALIANGTFPNRHVPPPSLPPFLVVEDGSDSSIIPFTAIALDTRMPFTHVFGRTSSLGELKSIPVFVLTSIWPAAATAICLVLMAYIVLDVLNEVRPM</sequence>
<evidence type="ECO:0000256" key="1">
    <source>
        <dbReference type="SAM" id="MobiDB-lite"/>
    </source>
</evidence>
<dbReference type="Pfam" id="PF12271">
    <property type="entry name" value="Chs7"/>
    <property type="match status" value="1"/>
</dbReference>
<dbReference type="STRING" id="436010.A0A166TUV3"/>